<protein>
    <submittedName>
        <fullName evidence="2">Alpha-ketoglutarate decarboxylase</fullName>
    </submittedName>
</protein>
<proteinExistence type="predicted"/>
<evidence type="ECO:0000313" key="3">
    <source>
        <dbReference type="Proteomes" id="UP001255246"/>
    </source>
</evidence>
<organism evidence="2 3">
    <name type="scientific">Croceitalea rosinachiae</name>
    <dbReference type="NCBI Taxonomy" id="3075596"/>
    <lineage>
        <taxon>Bacteria</taxon>
        <taxon>Pseudomonadati</taxon>
        <taxon>Bacteroidota</taxon>
        <taxon>Flavobacteriia</taxon>
        <taxon>Flavobacteriales</taxon>
        <taxon>Flavobacteriaceae</taxon>
        <taxon>Croceitalea</taxon>
    </lineage>
</organism>
<dbReference type="RefSeq" id="WP_311349306.1">
    <property type="nucleotide sequence ID" value="NZ_JAVRHR010000001.1"/>
</dbReference>
<sequence>MNSKSQSFLSIALLSLVFCSIQNVYSQQLSKSDFWQNVRFGGGLGLGFTNGGFNVALSPSGIYQVNENFATGLGLNFNYTKFNNDTFTAYGGSFMNFFNLIPQIQLSAELEQWRVNSNIGLDGADISENYWTTALFLGIGYTSRNVTVGLRYDIIYDDERSIYIDPLMPFIRFYF</sequence>
<gene>
    <name evidence="2" type="ORF">RM706_01790</name>
</gene>
<keyword evidence="1" id="KW-0732">Signal</keyword>
<name>A0ABU3A6E1_9FLAO</name>
<accession>A0ABU3A6E1</accession>
<feature type="chain" id="PRO_5045489314" evidence="1">
    <location>
        <begin position="27"/>
        <end position="175"/>
    </location>
</feature>
<evidence type="ECO:0000313" key="2">
    <source>
        <dbReference type="EMBL" id="MDT0605739.1"/>
    </source>
</evidence>
<keyword evidence="3" id="KW-1185">Reference proteome</keyword>
<dbReference type="Proteomes" id="UP001255246">
    <property type="component" value="Unassembled WGS sequence"/>
</dbReference>
<reference evidence="2 3" key="1">
    <citation type="submission" date="2023-09" db="EMBL/GenBank/DDBJ databases">
        <authorList>
            <person name="Rey-Velasco X."/>
        </authorList>
    </citation>
    <scope>NUCLEOTIDE SEQUENCE [LARGE SCALE GENOMIC DNA]</scope>
    <source>
        <strain evidence="2 3">F388</strain>
    </source>
</reference>
<evidence type="ECO:0000256" key="1">
    <source>
        <dbReference type="SAM" id="SignalP"/>
    </source>
</evidence>
<feature type="signal peptide" evidence="1">
    <location>
        <begin position="1"/>
        <end position="26"/>
    </location>
</feature>
<comment type="caution">
    <text evidence="2">The sequence shown here is derived from an EMBL/GenBank/DDBJ whole genome shotgun (WGS) entry which is preliminary data.</text>
</comment>
<dbReference type="EMBL" id="JAVRHR010000001">
    <property type="protein sequence ID" value="MDT0605739.1"/>
    <property type="molecule type" value="Genomic_DNA"/>
</dbReference>